<keyword evidence="5 6" id="KW-0472">Membrane</keyword>
<sequence>MTGPDYAPLWRRLLALVYDLLAVLAIVMVVGLACQLATGGRLIATGARTEIAWWYQPLQGLVVGGYFLLSWLRGGQTLGMRPWRIRVTAAGGGAVAPYRGLLRLLAAALPLLLLAPAPRWGMAASGWAMLAAWALWFAPALLDPRRRALHDLLAGTEVRRTG</sequence>
<evidence type="ECO:0000256" key="3">
    <source>
        <dbReference type="ARBA" id="ARBA00022692"/>
    </source>
</evidence>
<keyword evidence="4 6" id="KW-1133">Transmembrane helix</keyword>
<dbReference type="RefSeq" id="WP_109723272.1">
    <property type="nucleotide sequence ID" value="NZ_MSZV01000030.1"/>
</dbReference>
<dbReference type="OrthoDB" id="9793824at2"/>
<dbReference type="Proteomes" id="UP000245812">
    <property type="component" value="Unassembled WGS sequence"/>
</dbReference>
<dbReference type="InterPro" id="IPR051791">
    <property type="entry name" value="Pra-immunoreactive"/>
</dbReference>
<accession>A0A316I5D1</accession>
<dbReference type="PANTHER" id="PTHR36115:SF10">
    <property type="entry name" value="RDD DOMAIN-CONTAINING PROTEIN"/>
    <property type="match status" value="1"/>
</dbReference>
<keyword evidence="3 6" id="KW-0812">Transmembrane</keyword>
<dbReference type="Pfam" id="PF06271">
    <property type="entry name" value="RDD"/>
    <property type="match status" value="1"/>
</dbReference>
<comment type="caution">
    <text evidence="8">The sequence shown here is derived from an EMBL/GenBank/DDBJ whole genome shotgun (WGS) entry which is preliminary data.</text>
</comment>
<protein>
    <submittedName>
        <fullName evidence="8">Putative RDD family membrane protein YckC</fullName>
    </submittedName>
</protein>
<evidence type="ECO:0000256" key="4">
    <source>
        <dbReference type="ARBA" id="ARBA00022989"/>
    </source>
</evidence>
<dbReference type="EMBL" id="QGHC01000005">
    <property type="protein sequence ID" value="PWK88662.1"/>
    <property type="molecule type" value="Genomic_DNA"/>
</dbReference>
<feature type="transmembrane region" description="Helical" evidence="6">
    <location>
        <begin position="120"/>
        <end position="142"/>
    </location>
</feature>
<dbReference type="PANTHER" id="PTHR36115">
    <property type="entry name" value="PROLINE-RICH ANTIGEN HOMOLOG-RELATED"/>
    <property type="match status" value="1"/>
</dbReference>
<reference evidence="8 9" key="1">
    <citation type="submission" date="2018-05" db="EMBL/GenBank/DDBJ databases">
        <title>Genomic Encyclopedia of Type Strains, Phase IV (KMG-IV): sequencing the most valuable type-strain genomes for metagenomic binning, comparative biology and taxonomic classification.</title>
        <authorList>
            <person name="Goeker M."/>
        </authorList>
    </citation>
    <scope>NUCLEOTIDE SEQUENCE [LARGE SCALE GENOMIC DNA]</scope>
    <source>
        <strain evidence="8 9">DSM 14263</strain>
    </source>
</reference>
<evidence type="ECO:0000256" key="2">
    <source>
        <dbReference type="ARBA" id="ARBA00022475"/>
    </source>
</evidence>
<organism evidence="8 9">
    <name type="scientific">Fulvimonas soli</name>
    <dbReference type="NCBI Taxonomy" id="155197"/>
    <lineage>
        <taxon>Bacteria</taxon>
        <taxon>Pseudomonadati</taxon>
        <taxon>Pseudomonadota</taxon>
        <taxon>Gammaproteobacteria</taxon>
        <taxon>Lysobacterales</taxon>
        <taxon>Rhodanobacteraceae</taxon>
        <taxon>Fulvimonas</taxon>
    </lineage>
</organism>
<comment type="subcellular location">
    <subcellularLocation>
        <location evidence="1">Cell membrane</location>
        <topology evidence="1">Multi-pass membrane protein</topology>
    </subcellularLocation>
</comment>
<gene>
    <name evidence="8" type="ORF">C7456_105195</name>
</gene>
<evidence type="ECO:0000259" key="7">
    <source>
        <dbReference type="Pfam" id="PF06271"/>
    </source>
</evidence>
<name>A0A316I5D1_9GAMM</name>
<evidence type="ECO:0000256" key="5">
    <source>
        <dbReference type="ARBA" id="ARBA00023136"/>
    </source>
</evidence>
<evidence type="ECO:0000313" key="8">
    <source>
        <dbReference type="EMBL" id="PWK88662.1"/>
    </source>
</evidence>
<dbReference type="AlphaFoldDB" id="A0A316I5D1"/>
<keyword evidence="2" id="KW-1003">Cell membrane</keyword>
<feature type="transmembrane region" description="Helical" evidence="6">
    <location>
        <begin position="93"/>
        <end position="114"/>
    </location>
</feature>
<evidence type="ECO:0000256" key="6">
    <source>
        <dbReference type="SAM" id="Phobius"/>
    </source>
</evidence>
<feature type="transmembrane region" description="Helical" evidence="6">
    <location>
        <begin position="12"/>
        <end position="33"/>
    </location>
</feature>
<keyword evidence="9" id="KW-1185">Reference proteome</keyword>
<evidence type="ECO:0000313" key="9">
    <source>
        <dbReference type="Proteomes" id="UP000245812"/>
    </source>
</evidence>
<proteinExistence type="predicted"/>
<evidence type="ECO:0000256" key="1">
    <source>
        <dbReference type="ARBA" id="ARBA00004651"/>
    </source>
</evidence>
<dbReference type="GO" id="GO:0005886">
    <property type="term" value="C:plasma membrane"/>
    <property type="evidence" value="ECO:0007669"/>
    <property type="project" value="UniProtKB-SubCell"/>
</dbReference>
<feature type="domain" description="RDD" evidence="7">
    <location>
        <begin position="6"/>
        <end position="155"/>
    </location>
</feature>
<feature type="transmembrane region" description="Helical" evidence="6">
    <location>
        <begin position="53"/>
        <end position="72"/>
    </location>
</feature>
<dbReference type="InterPro" id="IPR010432">
    <property type="entry name" value="RDD"/>
</dbReference>